<keyword evidence="2" id="KW-1185">Reference proteome</keyword>
<name>A0A6A6E7Q6_9PEZI</name>
<organism evidence="1 2">
    <name type="scientific">Zopfia rhizophila CBS 207.26</name>
    <dbReference type="NCBI Taxonomy" id="1314779"/>
    <lineage>
        <taxon>Eukaryota</taxon>
        <taxon>Fungi</taxon>
        <taxon>Dikarya</taxon>
        <taxon>Ascomycota</taxon>
        <taxon>Pezizomycotina</taxon>
        <taxon>Dothideomycetes</taxon>
        <taxon>Dothideomycetes incertae sedis</taxon>
        <taxon>Zopfiaceae</taxon>
        <taxon>Zopfia</taxon>
    </lineage>
</organism>
<protein>
    <submittedName>
        <fullName evidence="1">Uncharacterized protein</fullName>
    </submittedName>
</protein>
<accession>A0A6A6E7Q6</accession>
<evidence type="ECO:0000313" key="2">
    <source>
        <dbReference type="Proteomes" id="UP000800200"/>
    </source>
</evidence>
<dbReference type="EMBL" id="ML994626">
    <property type="protein sequence ID" value="KAF2187844.1"/>
    <property type="molecule type" value="Genomic_DNA"/>
</dbReference>
<dbReference type="Proteomes" id="UP000800200">
    <property type="component" value="Unassembled WGS sequence"/>
</dbReference>
<proteinExistence type="predicted"/>
<gene>
    <name evidence="1" type="ORF">K469DRAFT_704806</name>
</gene>
<evidence type="ECO:0000313" key="1">
    <source>
        <dbReference type="EMBL" id="KAF2187844.1"/>
    </source>
</evidence>
<reference evidence="1" key="1">
    <citation type="journal article" date="2020" name="Stud. Mycol.">
        <title>101 Dothideomycetes genomes: a test case for predicting lifestyles and emergence of pathogens.</title>
        <authorList>
            <person name="Haridas S."/>
            <person name="Albert R."/>
            <person name="Binder M."/>
            <person name="Bloem J."/>
            <person name="Labutti K."/>
            <person name="Salamov A."/>
            <person name="Andreopoulos B."/>
            <person name="Baker S."/>
            <person name="Barry K."/>
            <person name="Bills G."/>
            <person name="Bluhm B."/>
            <person name="Cannon C."/>
            <person name="Castanera R."/>
            <person name="Culley D."/>
            <person name="Daum C."/>
            <person name="Ezra D."/>
            <person name="Gonzalez J."/>
            <person name="Henrissat B."/>
            <person name="Kuo A."/>
            <person name="Liang C."/>
            <person name="Lipzen A."/>
            <person name="Lutzoni F."/>
            <person name="Magnuson J."/>
            <person name="Mondo S."/>
            <person name="Nolan M."/>
            <person name="Ohm R."/>
            <person name="Pangilinan J."/>
            <person name="Park H.-J."/>
            <person name="Ramirez L."/>
            <person name="Alfaro M."/>
            <person name="Sun H."/>
            <person name="Tritt A."/>
            <person name="Yoshinaga Y."/>
            <person name="Zwiers L.-H."/>
            <person name="Turgeon B."/>
            <person name="Goodwin S."/>
            <person name="Spatafora J."/>
            <person name="Crous P."/>
            <person name="Grigoriev I."/>
        </authorList>
    </citation>
    <scope>NUCLEOTIDE SEQUENCE</scope>
    <source>
        <strain evidence="1">CBS 207.26</strain>
    </source>
</reference>
<dbReference type="AlphaFoldDB" id="A0A6A6E7Q6"/>
<sequence>MDLLPYCTAETPLNKEQLIGLSDVAGNLREVVLLALGGVLDDEGRDILEGAVGVYVAAAIKEFFKNEWVYEG</sequence>